<dbReference type="GO" id="GO:0003677">
    <property type="term" value="F:DNA binding"/>
    <property type="evidence" value="ECO:0007669"/>
    <property type="project" value="UniProtKB-KW"/>
</dbReference>
<sequence length="174" mass="19662">MSIEVKQEIIEKHERCVRVLELARQYDHSISTICTILKQEHAIKSATPAKGTTILSQLRTNLHEEMEKLLLVWMKEKELAGDTMSEAIICKKAHIIYGDLKKQTPPTSAEAAEDSFKASHGWFENFKKRTGIHSVVRHGEAANADVKAAEDYVTRFDSLIVKEGYIPPPTSFQL</sequence>
<dbReference type="InterPro" id="IPR009057">
    <property type="entry name" value="Homeodomain-like_sf"/>
</dbReference>
<protein>
    <recommendedName>
        <fullName evidence="3">HTH CENPB-type domain-containing protein</fullName>
    </recommendedName>
</protein>
<dbReference type="Pfam" id="PF03221">
    <property type="entry name" value="HTH_Tnp_Tc5"/>
    <property type="match status" value="1"/>
</dbReference>
<dbReference type="PANTHER" id="PTHR19303">
    <property type="entry name" value="TRANSPOSON"/>
    <property type="match status" value="1"/>
</dbReference>
<evidence type="ECO:0000256" key="2">
    <source>
        <dbReference type="ARBA" id="ARBA00023125"/>
    </source>
</evidence>
<accession>A0A0P4W6M5</accession>
<dbReference type="PROSITE" id="PS51253">
    <property type="entry name" value="HTH_CENPB"/>
    <property type="match status" value="1"/>
</dbReference>
<dbReference type="InterPro" id="IPR050863">
    <property type="entry name" value="CenT-Element_Derived"/>
</dbReference>
<organism evidence="4">
    <name type="scientific">Scylla olivacea</name>
    <name type="common">Orange mud crab</name>
    <name type="synonym">Cancer olivacea</name>
    <dbReference type="NCBI Taxonomy" id="85551"/>
    <lineage>
        <taxon>Eukaryota</taxon>
        <taxon>Metazoa</taxon>
        <taxon>Ecdysozoa</taxon>
        <taxon>Arthropoda</taxon>
        <taxon>Crustacea</taxon>
        <taxon>Multicrustacea</taxon>
        <taxon>Malacostraca</taxon>
        <taxon>Eumalacostraca</taxon>
        <taxon>Eucarida</taxon>
        <taxon>Decapoda</taxon>
        <taxon>Pleocyemata</taxon>
        <taxon>Brachyura</taxon>
        <taxon>Eubrachyura</taxon>
        <taxon>Portunoidea</taxon>
        <taxon>Portunidae</taxon>
        <taxon>Portuninae</taxon>
        <taxon>Scylla</taxon>
    </lineage>
</organism>
<proteinExistence type="predicted"/>
<evidence type="ECO:0000259" key="3">
    <source>
        <dbReference type="PROSITE" id="PS51253"/>
    </source>
</evidence>
<name>A0A0P4W6M5_SCYOL</name>
<dbReference type="SMART" id="SM00674">
    <property type="entry name" value="CENPB"/>
    <property type="match status" value="1"/>
</dbReference>
<evidence type="ECO:0000256" key="1">
    <source>
        <dbReference type="ARBA" id="ARBA00004123"/>
    </source>
</evidence>
<evidence type="ECO:0000313" key="4">
    <source>
        <dbReference type="EMBL" id="JAI61839.1"/>
    </source>
</evidence>
<dbReference type="EMBL" id="GDRN01082389">
    <property type="protein sequence ID" value="JAI61839.1"/>
    <property type="molecule type" value="Transcribed_RNA"/>
</dbReference>
<dbReference type="PANTHER" id="PTHR19303:SF27">
    <property type="entry name" value="HTH CENPB-TYPE DOMAIN-CONTAINING PROTEIN"/>
    <property type="match status" value="1"/>
</dbReference>
<dbReference type="SUPFAM" id="SSF46689">
    <property type="entry name" value="Homeodomain-like"/>
    <property type="match status" value="2"/>
</dbReference>
<dbReference type="AlphaFoldDB" id="A0A0P4W6M5"/>
<keyword evidence="2" id="KW-0238">DNA-binding</keyword>
<feature type="domain" description="HTH CENPB-type" evidence="3">
    <location>
        <begin position="54"/>
        <end position="136"/>
    </location>
</feature>
<reference evidence="4" key="1">
    <citation type="submission" date="2015-09" db="EMBL/GenBank/DDBJ databases">
        <title>Scylla olivacea transcriptome.</title>
        <authorList>
            <person name="Ikhwanuddin M."/>
        </authorList>
    </citation>
    <scope>NUCLEOTIDE SEQUENCE</scope>
</reference>
<comment type="subcellular location">
    <subcellularLocation>
        <location evidence="1">Nucleus</location>
    </subcellularLocation>
</comment>
<dbReference type="Gene3D" id="1.10.10.60">
    <property type="entry name" value="Homeodomain-like"/>
    <property type="match status" value="2"/>
</dbReference>
<dbReference type="InterPro" id="IPR006600">
    <property type="entry name" value="HTH_CenpB_DNA-bd_dom"/>
</dbReference>
<dbReference type="GO" id="GO:0005634">
    <property type="term" value="C:nucleus"/>
    <property type="evidence" value="ECO:0007669"/>
    <property type="project" value="UniProtKB-SubCell"/>
</dbReference>